<accession>A0A6A5BG12</accession>
<dbReference type="VEuPathDB" id="AmoebaDB:NF0100580"/>
<feature type="domain" description="MYND-type" evidence="5">
    <location>
        <begin position="323"/>
        <end position="360"/>
    </location>
</feature>
<keyword evidence="7" id="KW-1185">Reference proteome</keyword>
<dbReference type="PROSITE" id="PS01360">
    <property type="entry name" value="ZF_MYND_1"/>
    <property type="match status" value="1"/>
</dbReference>
<dbReference type="VEuPathDB" id="AmoebaDB:NfTy_010340"/>
<evidence type="ECO:0000259" key="5">
    <source>
        <dbReference type="PROSITE" id="PS50865"/>
    </source>
</evidence>
<dbReference type="Gene3D" id="6.10.140.2220">
    <property type="match status" value="1"/>
</dbReference>
<evidence type="ECO:0000256" key="4">
    <source>
        <dbReference type="PROSITE-ProRule" id="PRU00134"/>
    </source>
</evidence>
<name>A0A6A5BG12_NAEFO</name>
<dbReference type="AlphaFoldDB" id="A0A6A5BG12"/>
<dbReference type="Proteomes" id="UP000444721">
    <property type="component" value="Unassembled WGS sequence"/>
</dbReference>
<reference evidence="6 7" key="1">
    <citation type="journal article" date="2019" name="Sci. Rep.">
        <title>Nanopore sequencing improves the draft genome of the human pathogenic amoeba Naegleria fowleri.</title>
        <authorList>
            <person name="Liechti N."/>
            <person name="Schurch N."/>
            <person name="Bruggmann R."/>
            <person name="Wittwer M."/>
        </authorList>
    </citation>
    <scope>NUCLEOTIDE SEQUENCE [LARGE SCALE GENOMIC DNA]</scope>
    <source>
        <strain evidence="6 7">ATCC 30894</strain>
    </source>
</reference>
<dbReference type="SUPFAM" id="SSF48371">
    <property type="entry name" value="ARM repeat"/>
    <property type="match status" value="1"/>
</dbReference>
<protein>
    <recommendedName>
        <fullName evidence="5">MYND-type domain-containing protein</fullName>
    </recommendedName>
</protein>
<evidence type="ECO:0000256" key="2">
    <source>
        <dbReference type="ARBA" id="ARBA00022771"/>
    </source>
</evidence>
<keyword evidence="2 4" id="KW-0863">Zinc-finger</keyword>
<keyword evidence="3" id="KW-0862">Zinc</keyword>
<dbReference type="OrthoDB" id="432970at2759"/>
<dbReference type="GO" id="GO:0008270">
    <property type="term" value="F:zinc ion binding"/>
    <property type="evidence" value="ECO:0007669"/>
    <property type="project" value="UniProtKB-KW"/>
</dbReference>
<keyword evidence="1" id="KW-0479">Metal-binding</keyword>
<sequence length="362" mass="41347">MGCFLLHNIYRSLAEADEDKLFVTTKLFNVGCFTPIMDLIKKDTPQQQQLFNAEVVALLLHLIQNMAWDLLTKPFSNVKEFALNVVCNVIQNLVLSDRRPIEEKHQIMSKMIDVLRNYKSETCEICNMSIRTLILFLYFNEFKSKLSQKDLEELLVLTAKSLQHHIPISTTTLDDHQCSLMRHASALLSKLCNSESLVNLVMNNTPQGIIYYMKMFLLSPVRVQANLVNTISIFFAFSELCTDPTVVATPEYLKYFGFITKEAQGLNPHLNQNCQAAVMVISKRMGLYGDDRRVNFGFESEDNGADFAGFNGPQQKPKIIDRCNYCAKYGAKSRCGGCRKVFYCSKECQLADWPLHKLRCNQ</sequence>
<evidence type="ECO:0000313" key="7">
    <source>
        <dbReference type="Proteomes" id="UP000444721"/>
    </source>
</evidence>
<evidence type="ECO:0000256" key="1">
    <source>
        <dbReference type="ARBA" id="ARBA00022723"/>
    </source>
</evidence>
<gene>
    <name evidence="6" type="ORF">FDP41_008807</name>
</gene>
<dbReference type="EMBL" id="VFQX01000064">
    <property type="protein sequence ID" value="KAF0972955.1"/>
    <property type="molecule type" value="Genomic_DNA"/>
</dbReference>
<dbReference type="Pfam" id="PF01753">
    <property type="entry name" value="zf-MYND"/>
    <property type="match status" value="1"/>
</dbReference>
<dbReference type="PROSITE" id="PS50865">
    <property type="entry name" value="ZF_MYND_2"/>
    <property type="match status" value="1"/>
</dbReference>
<evidence type="ECO:0000313" key="6">
    <source>
        <dbReference type="EMBL" id="KAF0972955.1"/>
    </source>
</evidence>
<evidence type="ECO:0000256" key="3">
    <source>
        <dbReference type="ARBA" id="ARBA00022833"/>
    </source>
</evidence>
<proteinExistence type="predicted"/>
<organism evidence="6 7">
    <name type="scientific">Naegleria fowleri</name>
    <name type="common">Brain eating amoeba</name>
    <dbReference type="NCBI Taxonomy" id="5763"/>
    <lineage>
        <taxon>Eukaryota</taxon>
        <taxon>Discoba</taxon>
        <taxon>Heterolobosea</taxon>
        <taxon>Tetramitia</taxon>
        <taxon>Eutetramitia</taxon>
        <taxon>Vahlkampfiidae</taxon>
        <taxon>Naegleria</taxon>
    </lineage>
</organism>
<dbReference type="SUPFAM" id="SSF144232">
    <property type="entry name" value="HIT/MYND zinc finger-like"/>
    <property type="match status" value="1"/>
</dbReference>
<dbReference type="InterPro" id="IPR016024">
    <property type="entry name" value="ARM-type_fold"/>
</dbReference>
<dbReference type="InterPro" id="IPR011989">
    <property type="entry name" value="ARM-like"/>
</dbReference>
<dbReference type="InterPro" id="IPR002893">
    <property type="entry name" value="Znf_MYND"/>
</dbReference>
<dbReference type="RefSeq" id="XP_044557668.1">
    <property type="nucleotide sequence ID" value="XM_044712699.1"/>
</dbReference>
<dbReference type="VEuPathDB" id="AmoebaDB:FDP41_008807"/>
<dbReference type="Gene3D" id="1.25.10.10">
    <property type="entry name" value="Leucine-rich Repeat Variant"/>
    <property type="match status" value="1"/>
</dbReference>
<comment type="caution">
    <text evidence="6">The sequence shown here is derived from an EMBL/GenBank/DDBJ whole genome shotgun (WGS) entry which is preliminary data.</text>
</comment>
<dbReference type="GeneID" id="68116024"/>